<keyword evidence="1" id="KW-0472">Membrane</keyword>
<reference evidence="2 3" key="1">
    <citation type="journal article" date="2023" name="Hortic Res">
        <title>Pangenome of water caltrop reveals structural variations and asymmetric subgenome divergence after allopolyploidization.</title>
        <authorList>
            <person name="Zhang X."/>
            <person name="Chen Y."/>
            <person name="Wang L."/>
            <person name="Yuan Y."/>
            <person name="Fang M."/>
            <person name="Shi L."/>
            <person name="Lu R."/>
            <person name="Comes H.P."/>
            <person name="Ma Y."/>
            <person name="Chen Y."/>
            <person name="Huang G."/>
            <person name="Zhou Y."/>
            <person name="Zheng Z."/>
            <person name="Qiu Y."/>
        </authorList>
    </citation>
    <scope>NUCLEOTIDE SEQUENCE [LARGE SCALE GENOMIC DNA]</scope>
    <source>
        <strain evidence="2">F231</strain>
    </source>
</reference>
<feature type="transmembrane region" description="Helical" evidence="1">
    <location>
        <begin position="35"/>
        <end position="59"/>
    </location>
</feature>
<evidence type="ECO:0000313" key="3">
    <source>
        <dbReference type="Proteomes" id="UP001346149"/>
    </source>
</evidence>
<evidence type="ECO:0000313" key="2">
    <source>
        <dbReference type="EMBL" id="KAK4784785.1"/>
    </source>
</evidence>
<proteinExistence type="predicted"/>
<organism evidence="2 3">
    <name type="scientific">Trapa natans</name>
    <name type="common">Water chestnut</name>
    <dbReference type="NCBI Taxonomy" id="22666"/>
    <lineage>
        <taxon>Eukaryota</taxon>
        <taxon>Viridiplantae</taxon>
        <taxon>Streptophyta</taxon>
        <taxon>Embryophyta</taxon>
        <taxon>Tracheophyta</taxon>
        <taxon>Spermatophyta</taxon>
        <taxon>Magnoliopsida</taxon>
        <taxon>eudicotyledons</taxon>
        <taxon>Gunneridae</taxon>
        <taxon>Pentapetalae</taxon>
        <taxon>rosids</taxon>
        <taxon>malvids</taxon>
        <taxon>Myrtales</taxon>
        <taxon>Lythraceae</taxon>
        <taxon>Trapa</taxon>
    </lineage>
</organism>
<gene>
    <name evidence="2" type="ORF">SAY86_019153</name>
</gene>
<keyword evidence="1" id="KW-1133">Transmembrane helix</keyword>
<evidence type="ECO:0000256" key="1">
    <source>
        <dbReference type="SAM" id="Phobius"/>
    </source>
</evidence>
<keyword evidence="3" id="KW-1185">Reference proteome</keyword>
<dbReference type="AlphaFoldDB" id="A0AAN7LG79"/>
<dbReference type="EMBL" id="JAXQNO010000014">
    <property type="protein sequence ID" value="KAK4784785.1"/>
    <property type="molecule type" value="Genomic_DNA"/>
</dbReference>
<name>A0AAN7LG79_TRANT</name>
<keyword evidence="1" id="KW-0812">Transmembrane</keyword>
<sequence>MDLSSGVPQFFWGLSTSLAFLCLRVREKPMEMGCFLKLAAMAVSTMGAVFGLFVGLVVAGSVSSTKFEELFQPSWAADHHVHEGDVLKLKLDYYSGKKWTLFQVLSSGCSVLTATAQYMDCCGILFAGTD</sequence>
<accession>A0AAN7LG79</accession>
<protein>
    <submittedName>
        <fullName evidence="2">Uncharacterized protein</fullName>
    </submittedName>
</protein>
<dbReference type="Proteomes" id="UP001346149">
    <property type="component" value="Unassembled WGS sequence"/>
</dbReference>
<comment type="caution">
    <text evidence="2">The sequence shown here is derived from an EMBL/GenBank/DDBJ whole genome shotgun (WGS) entry which is preliminary data.</text>
</comment>